<reference evidence="2 3" key="1">
    <citation type="submission" date="2019-11" db="EMBL/GenBank/DDBJ databases">
        <title>Characterization of a new Erwinia amylovora bacteriophage.</title>
        <authorList>
            <person name="Valentovich L.N."/>
            <person name="Akhremchuk A.E."/>
            <person name="Besarab N.V."/>
            <person name="Lagonenko A.L."/>
        </authorList>
    </citation>
    <scope>NUCLEOTIDE SEQUENCE [LARGE SCALE GENOMIC DNA]</scope>
</reference>
<dbReference type="Proteomes" id="UP000433183">
    <property type="component" value="Segment"/>
</dbReference>
<sequence>MAVKPPIKRRRGRPLKEESNAIAVEKAVLDGNTNMIALMPDAYKVIKDLLLATGTKDNIRAAIAKFVIEKGEDLNLQYNAEDEAEETERVAEVGSSPSAQMPFTTDIIPISKAK</sequence>
<gene>
    <name evidence="2" type="ORF">Hena1_01110</name>
</gene>
<proteinExistence type="predicted"/>
<evidence type="ECO:0000313" key="2">
    <source>
        <dbReference type="EMBL" id="QGZ16280.1"/>
    </source>
</evidence>
<organism evidence="2 3">
    <name type="scientific">Erwinia phage Hena1</name>
    <dbReference type="NCBI Taxonomy" id="2678601"/>
    <lineage>
        <taxon>Viruses</taxon>
        <taxon>Duplodnaviria</taxon>
        <taxon>Heunggongvirae</taxon>
        <taxon>Uroviricota</taxon>
        <taxon>Caudoviricetes</taxon>
        <taxon>Vequintavirinae</taxon>
        <taxon>Henunavirus</taxon>
        <taxon>Henunavirus hena1</taxon>
    </lineage>
</organism>
<evidence type="ECO:0000256" key="1">
    <source>
        <dbReference type="SAM" id="MobiDB-lite"/>
    </source>
</evidence>
<protein>
    <submittedName>
        <fullName evidence="2">Uncharacterized protein</fullName>
    </submittedName>
</protein>
<evidence type="ECO:0000313" key="3">
    <source>
        <dbReference type="Proteomes" id="UP000433183"/>
    </source>
</evidence>
<accession>A0A6B9J5K6</accession>
<keyword evidence="3" id="KW-1185">Reference proteome</keyword>
<feature type="region of interest" description="Disordered" evidence="1">
    <location>
        <begin position="91"/>
        <end position="114"/>
    </location>
</feature>
<dbReference type="EMBL" id="MN732867">
    <property type="protein sequence ID" value="QGZ16280.1"/>
    <property type="molecule type" value="Genomic_DNA"/>
</dbReference>
<name>A0A6B9J5K6_9CAUD</name>